<evidence type="ECO:0000313" key="5">
    <source>
        <dbReference type="EMBL" id="VVJ17165.1"/>
    </source>
</evidence>
<evidence type="ECO:0000313" key="6">
    <source>
        <dbReference type="Proteomes" id="UP000399805"/>
    </source>
</evidence>
<feature type="region of interest" description="Disordered" evidence="2">
    <location>
        <begin position="186"/>
        <end position="238"/>
    </location>
</feature>
<feature type="compositionally biased region" description="Pro residues" evidence="2">
    <location>
        <begin position="337"/>
        <end position="350"/>
    </location>
</feature>
<feature type="transmembrane region" description="Helical" evidence="3">
    <location>
        <begin position="114"/>
        <end position="133"/>
    </location>
</feature>
<dbReference type="PANTHER" id="PTHR30487">
    <property type="entry name" value="TYPE 4 PREPILIN-LIKE PROTEINS LEADER PEPTIDE-PROCESSING ENZYME"/>
    <property type="match status" value="1"/>
</dbReference>
<feature type="domain" description="Prepilin type IV endopeptidase peptidase" evidence="4">
    <location>
        <begin position="68"/>
        <end position="173"/>
    </location>
</feature>
<accession>A0A6I8LN42</accession>
<feature type="region of interest" description="Disordered" evidence="2">
    <location>
        <begin position="261"/>
        <end position="369"/>
    </location>
</feature>
<evidence type="ECO:0000256" key="2">
    <source>
        <dbReference type="SAM" id="MobiDB-lite"/>
    </source>
</evidence>
<dbReference type="InterPro" id="IPR050882">
    <property type="entry name" value="Prepilin_peptidase/N-MTase"/>
</dbReference>
<feature type="transmembrane region" description="Helical" evidence="3">
    <location>
        <begin position="60"/>
        <end position="78"/>
    </location>
</feature>
<dbReference type="Proteomes" id="UP000399805">
    <property type="component" value="Unassembled WGS sequence"/>
</dbReference>
<evidence type="ECO:0000256" key="1">
    <source>
        <dbReference type="ARBA" id="ARBA00005801"/>
    </source>
</evidence>
<dbReference type="GO" id="GO:0005886">
    <property type="term" value="C:plasma membrane"/>
    <property type="evidence" value="ECO:0007669"/>
    <property type="project" value="TreeGrafter"/>
</dbReference>
<dbReference type="InterPro" id="IPR000045">
    <property type="entry name" value="Prepilin_IV_endopep_pep"/>
</dbReference>
<organism evidence="5 6">
    <name type="scientific">Amycolatopsis camponoti</name>
    <dbReference type="NCBI Taxonomy" id="2606593"/>
    <lineage>
        <taxon>Bacteria</taxon>
        <taxon>Bacillati</taxon>
        <taxon>Actinomycetota</taxon>
        <taxon>Actinomycetes</taxon>
        <taxon>Pseudonocardiales</taxon>
        <taxon>Pseudonocardiaceae</taxon>
        <taxon>Amycolatopsis</taxon>
    </lineage>
</organism>
<name>A0A6I8LN42_9PSEU</name>
<dbReference type="Gene3D" id="1.20.120.1220">
    <property type="match status" value="1"/>
</dbReference>
<dbReference type="RefSeq" id="WP_230862413.1">
    <property type="nucleotide sequence ID" value="NZ_CABVGP010000001.1"/>
</dbReference>
<keyword evidence="3" id="KW-0812">Transmembrane</keyword>
<sequence>MPPTIFVLTTAAAAGAVTAPLAAWALARADAPIPVWRAAALAAVGVAMVTARWQAGGRPGWWLPVPVVLTVIAVPLALADLRHLRLPDVLTLPAYPLLGAAIGAAALGGGGPSLAARAAAGALLFGGAHALVARAVPGSLGAGDVKLSGSLGAVLGATGWPALALAAILAALFSLAIAIAQEVGRRRPGTRAREAPSACLRPAQEPHPAPAARPTSATERPVPVLPPAPTAVRHPAPSAVRPPAFVLRSVSAAGRRLGLRLASSGAERPASVPRSGRHRGLRPAPSATTRPASVPLPAPSARPHPAPSATTRPASVPPLAPRARPHPAPAATTRPASVPPPAPPARPHPAPSTTTRPTPIPPPIRPFGGHRVPHGPALLAATWLCALFPGAP</sequence>
<keyword evidence="6" id="KW-1185">Reference proteome</keyword>
<keyword evidence="3" id="KW-1133">Transmembrane helix</keyword>
<protein>
    <recommendedName>
        <fullName evidence="4">Prepilin type IV endopeptidase peptidase domain-containing protein</fullName>
    </recommendedName>
</protein>
<keyword evidence="3" id="KW-0472">Membrane</keyword>
<reference evidence="5 6" key="1">
    <citation type="submission" date="2019-09" db="EMBL/GenBank/DDBJ databases">
        <authorList>
            <person name="Leyn A S."/>
        </authorList>
    </citation>
    <scope>NUCLEOTIDE SEQUENCE [LARGE SCALE GENOMIC DNA]</scope>
    <source>
        <strain evidence="5">AA231_1</strain>
    </source>
</reference>
<evidence type="ECO:0000256" key="3">
    <source>
        <dbReference type="SAM" id="Phobius"/>
    </source>
</evidence>
<feature type="transmembrane region" description="Helical" evidence="3">
    <location>
        <begin position="35"/>
        <end position="53"/>
    </location>
</feature>
<proteinExistence type="inferred from homology"/>
<dbReference type="AlphaFoldDB" id="A0A6I8LN42"/>
<dbReference type="GO" id="GO:0004190">
    <property type="term" value="F:aspartic-type endopeptidase activity"/>
    <property type="evidence" value="ECO:0007669"/>
    <property type="project" value="InterPro"/>
</dbReference>
<dbReference type="EMBL" id="CABVGP010000001">
    <property type="protein sequence ID" value="VVJ17165.1"/>
    <property type="molecule type" value="Genomic_DNA"/>
</dbReference>
<evidence type="ECO:0000259" key="4">
    <source>
        <dbReference type="Pfam" id="PF01478"/>
    </source>
</evidence>
<dbReference type="Pfam" id="PF01478">
    <property type="entry name" value="Peptidase_A24"/>
    <property type="match status" value="1"/>
</dbReference>
<feature type="transmembrane region" description="Helical" evidence="3">
    <location>
        <begin position="90"/>
        <end position="107"/>
    </location>
</feature>
<comment type="similarity">
    <text evidence="1">Belongs to the peptidase A24 family.</text>
</comment>
<gene>
    <name evidence="5" type="ORF">AA23TX_02186</name>
</gene>
<feature type="transmembrane region" description="Helical" evidence="3">
    <location>
        <begin position="153"/>
        <end position="180"/>
    </location>
</feature>
<dbReference type="PANTHER" id="PTHR30487:SF0">
    <property type="entry name" value="PREPILIN LEADER PEPTIDASE_N-METHYLTRANSFERASE-RELATED"/>
    <property type="match status" value="1"/>
</dbReference>
<dbReference type="GO" id="GO:0006465">
    <property type="term" value="P:signal peptide processing"/>
    <property type="evidence" value="ECO:0007669"/>
    <property type="project" value="TreeGrafter"/>
</dbReference>
<feature type="compositionally biased region" description="Pro residues" evidence="2">
    <location>
        <begin position="294"/>
        <end position="306"/>
    </location>
</feature>